<dbReference type="EMBL" id="JBFOLK010000003">
    <property type="protein sequence ID" value="KAL2526634.1"/>
    <property type="molecule type" value="Genomic_DNA"/>
</dbReference>
<protein>
    <submittedName>
        <fullName evidence="1">Uncharacterized protein</fullName>
    </submittedName>
</protein>
<evidence type="ECO:0000313" key="1">
    <source>
        <dbReference type="EMBL" id="KAL2526634.1"/>
    </source>
</evidence>
<sequence length="110" mass="12144">MKTRQTHVTLSGASLDECAIAKEVLEERRGHVCGVGRVPNGTSPSLEPTAASKAPQGTFHLFSKDPQNDDPQFVMYEAQLRRMQREIELLKNSIRGIVSMEDEDGGLGYL</sequence>
<name>A0ABD1UNK5_9LAMI</name>
<gene>
    <name evidence="1" type="ORF">Adt_11688</name>
</gene>
<comment type="caution">
    <text evidence="1">The sequence shown here is derived from an EMBL/GenBank/DDBJ whole genome shotgun (WGS) entry which is preliminary data.</text>
</comment>
<dbReference type="Proteomes" id="UP001604336">
    <property type="component" value="Unassembled WGS sequence"/>
</dbReference>
<proteinExistence type="predicted"/>
<reference evidence="2" key="1">
    <citation type="submission" date="2024-07" db="EMBL/GenBank/DDBJ databases">
        <title>Two chromosome-level genome assemblies of Korean endemic species Abeliophyllum distichum and Forsythia ovata (Oleaceae).</title>
        <authorList>
            <person name="Jang H."/>
        </authorList>
    </citation>
    <scope>NUCLEOTIDE SEQUENCE [LARGE SCALE GENOMIC DNA]</scope>
</reference>
<organism evidence="1 2">
    <name type="scientific">Abeliophyllum distichum</name>
    <dbReference type="NCBI Taxonomy" id="126358"/>
    <lineage>
        <taxon>Eukaryota</taxon>
        <taxon>Viridiplantae</taxon>
        <taxon>Streptophyta</taxon>
        <taxon>Embryophyta</taxon>
        <taxon>Tracheophyta</taxon>
        <taxon>Spermatophyta</taxon>
        <taxon>Magnoliopsida</taxon>
        <taxon>eudicotyledons</taxon>
        <taxon>Gunneridae</taxon>
        <taxon>Pentapetalae</taxon>
        <taxon>asterids</taxon>
        <taxon>lamiids</taxon>
        <taxon>Lamiales</taxon>
        <taxon>Oleaceae</taxon>
        <taxon>Forsythieae</taxon>
        <taxon>Abeliophyllum</taxon>
    </lineage>
</organism>
<keyword evidence="2" id="KW-1185">Reference proteome</keyword>
<dbReference type="AlphaFoldDB" id="A0ABD1UNK5"/>
<evidence type="ECO:0000313" key="2">
    <source>
        <dbReference type="Proteomes" id="UP001604336"/>
    </source>
</evidence>
<accession>A0ABD1UNK5</accession>